<accession>A0ACB9M0F4</accession>
<comment type="caution">
    <text evidence="1">The sequence shown here is derived from an EMBL/GenBank/DDBJ whole genome shotgun (WGS) entry which is preliminary data.</text>
</comment>
<keyword evidence="2" id="KW-1185">Reference proteome</keyword>
<proteinExistence type="predicted"/>
<protein>
    <submittedName>
        <fullName evidence="1">Uncharacterized protein</fullName>
    </submittedName>
</protein>
<dbReference type="EMBL" id="CM039435">
    <property type="protein sequence ID" value="KAI4317169.1"/>
    <property type="molecule type" value="Genomic_DNA"/>
</dbReference>
<organism evidence="1 2">
    <name type="scientific">Bauhinia variegata</name>
    <name type="common">Purple orchid tree</name>
    <name type="synonym">Phanera variegata</name>
    <dbReference type="NCBI Taxonomy" id="167791"/>
    <lineage>
        <taxon>Eukaryota</taxon>
        <taxon>Viridiplantae</taxon>
        <taxon>Streptophyta</taxon>
        <taxon>Embryophyta</taxon>
        <taxon>Tracheophyta</taxon>
        <taxon>Spermatophyta</taxon>
        <taxon>Magnoliopsida</taxon>
        <taxon>eudicotyledons</taxon>
        <taxon>Gunneridae</taxon>
        <taxon>Pentapetalae</taxon>
        <taxon>rosids</taxon>
        <taxon>fabids</taxon>
        <taxon>Fabales</taxon>
        <taxon>Fabaceae</taxon>
        <taxon>Cercidoideae</taxon>
        <taxon>Cercideae</taxon>
        <taxon>Bauhiniinae</taxon>
        <taxon>Bauhinia</taxon>
    </lineage>
</organism>
<dbReference type="Proteomes" id="UP000828941">
    <property type="component" value="Chromosome 10"/>
</dbReference>
<gene>
    <name evidence="1" type="ORF">L6164_025064</name>
</gene>
<evidence type="ECO:0000313" key="1">
    <source>
        <dbReference type="EMBL" id="KAI4317169.1"/>
    </source>
</evidence>
<evidence type="ECO:0000313" key="2">
    <source>
        <dbReference type="Proteomes" id="UP000828941"/>
    </source>
</evidence>
<reference evidence="1 2" key="1">
    <citation type="journal article" date="2022" name="DNA Res.">
        <title>Chromosomal-level genome assembly of the orchid tree Bauhinia variegata (Leguminosae; Cercidoideae) supports the allotetraploid origin hypothesis of Bauhinia.</title>
        <authorList>
            <person name="Zhong Y."/>
            <person name="Chen Y."/>
            <person name="Zheng D."/>
            <person name="Pang J."/>
            <person name="Liu Y."/>
            <person name="Luo S."/>
            <person name="Meng S."/>
            <person name="Qian L."/>
            <person name="Wei D."/>
            <person name="Dai S."/>
            <person name="Zhou R."/>
        </authorList>
    </citation>
    <scope>NUCLEOTIDE SEQUENCE [LARGE SCALE GENOMIC DNA]</scope>
    <source>
        <strain evidence="1">BV-YZ2020</strain>
    </source>
</reference>
<sequence length="577" mass="64869">MGCGNSSLYSESSPRRNFERLKLENGYAKRNSGGSKPISHKNGHKLLSSSSSVNANGGVVARGGEVEEKKDEDGNISKRFVEKKIGRDEFVDGWPKWLVDNIPLEGLDGLHPKSADSYEKLAKVGRGTYSNVYKARDKESGKIVALKKVRFDTSDSESIKFMAREITILRKLDHPNVIKLEGLATSRMQYSLYLVFDFMHSDLTRIITRPGETLTEPQIKCYMQQLLAGLQHCHEKGVMHRDIKPSNLFVDKRGVLKIGDFGLSISNVHKPKGPFTNRVVTLWYRAPELLLGSTDYGFGIDLWSAGCILAEMFFGRPIMRGRTEVEQLHMIFKLFGSPSEDYWKNLNLMTSYRPPQYYKPNYEEVFSDFPSSSLALLATLLDLHPARRGSAASALQSEFFKTPPLPCAPSALPVISKDEDEQSRSRKRRRPKMTKKDPKFQTSRVSNGQSRTAEKLKGDSEFSKEEKSMEPNMLSQEMGNGASSTSSGSKLFMNDGNTKAPLSPVFVSGPRTEGHPNALKNIKKYALLQATIIDMINPKEGNEFAQVRRSFSALDFRLDPDKLPNFYGMDEQLDYQI</sequence>
<name>A0ACB9M0F4_BAUVA</name>